<organism evidence="2 3">
    <name type="scientific">Esox lucius</name>
    <name type="common">Northern pike</name>
    <dbReference type="NCBI Taxonomy" id="8010"/>
    <lineage>
        <taxon>Eukaryota</taxon>
        <taxon>Metazoa</taxon>
        <taxon>Chordata</taxon>
        <taxon>Craniata</taxon>
        <taxon>Vertebrata</taxon>
        <taxon>Euteleostomi</taxon>
        <taxon>Actinopterygii</taxon>
        <taxon>Neopterygii</taxon>
        <taxon>Teleostei</taxon>
        <taxon>Protacanthopterygii</taxon>
        <taxon>Esociformes</taxon>
        <taxon>Esocidae</taxon>
        <taxon>Esox</taxon>
    </lineage>
</organism>
<name>A0A3P8XEK6_ESOLU</name>
<dbReference type="PANTHER" id="PTHR15390:SF0">
    <property type="entry name" value="NEUROMEDIN-U"/>
    <property type="match status" value="1"/>
</dbReference>
<dbReference type="PANTHER" id="PTHR15390">
    <property type="entry name" value="NEUROMEDIN-U"/>
    <property type="match status" value="1"/>
</dbReference>
<reference evidence="2" key="3">
    <citation type="submission" date="2025-08" db="UniProtKB">
        <authorList>
            <consortium name="Ensembl"/>
        </authorList>
    </citation>
    <scope>IDENTIFICATION</scope>
</reference>
<reference evidence="3" key="1">
    <citation type="journal article" date="2014" name="PLoS ONE">
        <title>The genome and linkage map of the northern pike (Esox lucius): conserved synteny revealed between the salmonid sister group and the Neoteleostei.</title>
        <authorList>
            <person name="Rondeau E.B."/>
            <person name="Minkley D.R."/>
            <person name="Leong J.S."/>
            <person name="Messmer A.M."/>
            <person name="Jantzen J.R."/>
            <person name="von Schalburg K.R."/>
            <person name="Lemon C."/>
            <person name="Bird N.H."/>
            <person name="Koop B.F."/>
        </authorList>
    </citation>
    <scope>NUCLEOTIDE SEQUENCE</scope>
</reference>
<reference evidence="2" key="4">
    <citation type="submission" date="2025-09" db="UniProtKB">
        <authorList>
            <consortium name="Ensembl"/>
        </authorList>
    </citation>
    <scope>IDENTIFICATION</scope>
</reference>
<dbReference type="Bgee" id="ENSELUG00000004311">
    <property type="expression patterns" value="Expressed in digestive tract and 11 other cell types or tissues"/>
</dbReference>
<evidence type="ECO:0000313" key="3">
    <source>
        <dbReference type="Proteomes" id="UP000265140"/>
    </source>
</evidence>
<dbReference type="STRING" id="8010.ENSELUP00000003020"/>
<dbReference type="OrthoDB" id="9879773at2759"/>
<dbReference type="InterPro" id="IPR008200">
    <property type="entry name" value="NMU_C"/>
</dbReference>
<dbReference type="OMA" id="LWSEQEL"/>
<protein>
    <recommendedName>
        <fullName evidence="1">Neuromedin U C-terminal domain-containing protein</fullName>
    </recommendedName>
</protein>
<dbReference type="CTD" id="10874"/>
<dbReference type="GO" id="GO:0006940">
    <property type="term" value="P:regulation of smooth muscle contraction"/>
    <property type="evidence" value="ECO:0007669"/>
    <property type="project" value="InterPro"/>
</dbReference>
<dbReference type="Proteomes" id="UP000265140">
    <property type="component" value="Chromosome 8"/>
</dbReference>
<dbReference type="FunCoup" id="A0A3P8XEK6">
    <property type="interactions" value="627"/>
</dbReference>
<proteinExistence type="predicted"/>
<dbReference type="InterPro" id="IPR042384">
    <property type="entry name" value="NMU"/>
</dbReference>
<dbReference type="KEGG" id="els:105011843"/>
<dbReference type="Pfam" id="PF02070">
    <property type="entry name" value="NMU"/>
    <property type="match status" value="1"/>
</dbReference>
<accession>A0A3P8XEK6</accession>
<evidence type="ECO:0000313" key="2">
    <source>
        <dbReference type="Ensembl" id="ENSELUP00000003020.1"/>
    </source>
</evidence>
<dbReference type="GeneID" id="105011843"/>
<keyword evidence="3" id="KW-1185">Reference proteome</keyword>
<dbReference type="Ensembl" id="ENSELUT00000014721.3">
    <property type="protein sequence ID" value="ENSELUP00000003020.1"/>
    <property type="gene ID" value="ENSELUG00000004311.3"/>
</dbReference>
<sequence length="187" mass="20901">MMKTSQCQNRVSQTSSASYMSSLSASAKNPLSSASLTLMVLLISAIPVCKSVPILQQRVTTDQELVISQLEDMCSSYLSKDLPFRTPNVLGEFCLLVLFQKSKDMKAHDNPTKRFLFHYAKQQGVGITEGASSVMHPLLQLIPQLHSRRGRGEEVVVRNDLQGPGAIQTRGYFIYRPRNGRRDLELE</sequence>
<dbReference type="GO" id="GO:0048512">
    <property type="term" value="P:circadian behavior"/>
    <property type="evidence" value="ECO:0007669"/>
    <property type="project" value="Ensembl"/>
</dbReference>
<dbReference type="RefSeq" id="XP_010870546.1">
    <property type="nucleotide sequence ID" value="XM_010872244.3"/>
</dbReference>
<dbReference type="AlphaFoldDB" id="A0A3P8XEK6"/>
<dbReference type="InParanoid" id="A0A3P8XEK6"/>
<reference evidence="2" key="2">
    <citation type="submission" date="2020-02" db="EMBL/GenBank/DDBJ databases">
        <title>Esox lucius (northern pike) genome, fEsoLuc1, primary haplotype.</title>
        <authorList>
            <person name="Myers G."/>
            <person name="Karagic N."/>
            <person name="Meyer A."/>
            <person name="Pippel M."/>
            <person name="Reichard M."/>
            <person name="Winkler S."/>
            <person name="Tracey A."/>
            <person name="Sims Y."/>
            <person name="Howe K."/>
            <person name="Rhie A."/>
            <person name="Formenti G."/>
            <person name="Durbin R."/>
            <person name="Fedrigo O."/>
            <person name="Jarvis E.D."/>
        </authorList>
    </citation>
    <scope>NUCLEOTIDE SEQUENCE [LARGE SCALE GENOMIC DNA]</scope>
</reference>
<dbReference type="GO" id="GO:0042922">
    <property type="term" value="F:neuromedin U receptor binding"/>
    <property type="evidence" value="ECO:0007669"/>
    <property type="project" value="InterPro"/>
</dbReference>
<feature type="domain" description="Neuromedin U C-terminal" evidence="1">
    <location>
        <begin position="155"/>
        <end position="179"/>
    </location>
</feature>
<gene>
    <name evidence="2" type="primary">NMU</name>
</gene>
<evidence type="ECO:0000259" key="1">
    <source>
        <dbReference type="SMART" id="SM00084"/>
    </source>
</evidence>
<dbReference type="GeneTree" id="ENSGT00510000048726"/>
<dbReference type="SMART" id="SM00084">
    <property type="entry name" value="NMU"/>
    <property type="match status" value="1"/>
</dbReference>